<protein>
    <submittedName>
        <fullName evidence="1">Uncharacterized protein</fullName>
    </submittedName>
</protein>
<dbReference type="AlphaFoldDB" id="A0A5B7E9V8"/>
<dbReference type="EMBL" id="VSRR010002257">
    <property type="protein sequence ID" value="MPC30448.1"/>
    <property type="molecule type" value="Genomic_DNA"/>
</dbReference>
<sequence>MTTNGLNVVLAENYKATEFTGVTICHKNKNSHVRYSGSISMVPFTPSLGGMFTERKVKKLTDKKEYGFVVSSDRIRKEDYCVRNPSLAVPDP</sequence>
<comment type="caution">
    <text evidence="1">The sequence shown here is derived from an EMBL/GenBank/DDBJ whole genome shotgun (WGS) entry which is preliminary data.</text>
</comment>
<keyword evidence="2" id="KW-1185">Reference proteome</keyword>
<accession>A0A5B7E9V8</accession>
<proteinExistence type="predicted"/>
<evidence type="ECO:0000313" key="1">
    <source>
        <dbReference type="EMBL" id="MPC30448.1"/>
    </source>
</evidence>
<dbReference type="Proteomes" id="UP000324222">
    <property type="component" value="Unassembled WGS sequence"/>
</dbReference>
<evidence type="ECO:0000313" key="2">
    <source>
        <dbReference type="Proteomes" id="UP000324222"/>
    </source>
</evidence>
<organism evidence="1 2">
    <name type="scientific">Portunus trituberculatus</name>
    <name type="common">Swimming crab</name>
    <name type="synonym">Neptunus trituberculatus</name>
    <dbReference type="NCBI Taxonomy" id="210409"/>
    <lineage>
        <taxon>Eukaryota</taxon>
        <taxon>Metazoa</taxon>
        <taxon>Ecdysozoa</taxon>
        <taxon>Arthropoda</taxon>
        <taxon>Crustacea</taxon>
        <taxon>Multicrustacea</taxon>
        <taxon>Malacostraca</taxon>
        <taxon>Eumalacostraca</taxon>
        <taxon>Eucarida</taxon>
        <taxon>Decapoda</taxon>
        <taxon>Pleocyemata</taxon>
        <taxon>Brachyura</taxon>
        <taxon>Eubrachyura</taxon>
        <taxon>Portunoidea</taxon>
        <taxon>Portunidae</taxon>
        <taxon>Portuninae</taxon>
        <taxon>Portunus</taxon>
    </lineage>
</organism>
<reference evidence="1 2" key="1">
    <citation type="submission" date="2019-05" db="EMBL/GenBank/DDBJ databases">
        <title>Another draft genome of Portunus trituberculatus and its Hox gene families provides insights of decapod evolution.</title>
        <authorList>
            <person name="Jeong J.-H."/>
            <person name="Song I."/>
            <person name="Kim S."/>
            <person name="Choi T."/>
            <person name="Kim D."/>
            <person name="Ryu S."/>
            <person name="Kim W."/>
        </authorList>
    </citation>
    <scope>NUCLEOTIDE SEQUENCE [LARGE SCALE GENOMIC DNA]</scope>
    <source>
        <tissue evidence="1">Muscle</tissue>
    </source>
</reference>
<gene>
    <name evidence="1" type="ORF">E2C01_023715</name>
</gene>
<name>A0A5B7E9V8_PORTR</name>